<dbReference type="EMBL" id="JANIIK010000115">
    <property type="protein sequence ID" value="KAJ3588636.1"/>
    <property type="molecule type" value="Genomic_DNA"/>
</dbReference>
<name>A0A9Q0DHW6_9TELE</name>
<dbReference type="PANTHER" id="PTHR14905:SF18">
    <property type="entry name" value="VON WILLEBRAND FACTOR A DOMAIN-CONTAINING 10, TANDEM DUPLICATE 1-RELATED"/>
    <property type="match status" value="1"/>
</dbReference>
<comment type="caution">
    <text evidence="3">The sequence shown here is derived from an EMBL/GenBank/DDBJ whole genome shotgun (WGS) entry which is preliminary data.</text>
</comment>
<gene>
    <name evidence="3" type="ORF">NHX12_009490</name>
</gene>
<dbReference type="InterPro" id="IPR056862">
    <property type="entry name" value="VWA7_N"/>
</dbReference>
<dbReference type="Pfam" id="PF25107">
    <property type="entry name" value="VWA7_N"/>
    <property type="match status" value="1"/>
</dbReference>
<reference evidence="3" key="1">
    <citation type="submission" date="2022-07" db="EMBL/GenBank/DDBJ databases">
        <title>Chromosome-level genome of Muraenolepis orangiensis.</title>
        <authorList>
            <person name="Kim J."/>
        </authorList>
    </citation>
    <scope>NUCLEOTIDE SEQUENCE</scope>
    <source>
        <strain evidence="3">KU_S4_2022</strain>
        <tissue evidence="3">Muscle</tissue>
    </source>
</reference>
<keyword evidence="1" id="KW-0732">Signal</keyword>
<dbReference type="PANTHER" id="PTHR14905">
    <property type="entry name" value="NG37"/>
    <property type="match status" value="1"/>
</dbReference>
<evidence type="ECO:0000313" key="3">
    <source>
        <dbReference type="EMBL" id="KAJ3588636.1"/>
    </source>
</evidence>
<proteinExistence type="predicted"/>
<accession>A0A9Q0DHW6</accession>
<protein>
    <recommendedName>
        <fullName evidence="2">VWA7 N-terminal domain-containing protein</fullName>
    </recommendedName>
</protein>
<dbReference type="Proteomes" id="UP001148018">
    <property type="component" value="Unassembled WGS sequence"/>
</dbReference>
<dbReference type="AlphaFoldDB" id="A0A9Q0DHW6"/>
<dbReference type="OrthoDB" id="301415at2759"/>
<feature type="signal peptide" evidence="1">
    <location>
        <begin position="1"/>
        <end position="23"/>
    </location>
</feature>
<dbReference type="InterPro" id="IPR052577">
    <property type="entry name" value="VWA7"/>
</dbReference>
<keyword evidence="4" id="KW-1185">Reference proteome</keyword>
<evidence type="ECO:0000256" key="1">
    <source>
        <dbReference type="SAM" id="SignalP"/>
    </source>
</evidence>
<evidence type="ECO:0000259" key="2">
    <source>
        <dbReference type="Pfam" id="PF25107"/>
    </source>
</evidence>
<sequence>MRASAAYVAAVLSVLLGPPGALGFAILPGDSLNHQEITEEALFSATILACRSLAQSAGTGFNFPVQGVAVACSSTESTKSFRKAMKFVVVNNVRVDVSHPFNGSFHFDDELFLGGRMIIATGLSAVKASNRQGNFEAGREILGEILHPLQVQPPPPYPAGSIWVN</sequence>
<feature type="chain" id="PRO_5040193556" description="VWA7 N-terminal domain-containing protein" evidence="1">
    <location>
        <begin position="24"/>
        <end position="165"/>
    </location>
</feature>
<evidence type="ECO:0000313" key="4">
    <source>
        <dbReference type="Proteomes" id="UP001148018"/>
    </source>
</evidence>
<organism evidence="3 4">
    <name type="scientific">Muraenolepis orangiensis</name>
    <name type="common">Patagonian moray cod</name>
    <dbReference type="NCBI Taxonomy" id="630683"/>
    <lineage>
        <taxon>Eukaryota</taxon>
        <taxon>Metazoa</taxon>
        <taxon>Chordata</taxon>
        <taxon>Craniata</taxon>
        <taxon>Vertebrata</taxon>
        <taxon>Euteleostomi</taxon>
        <taxon>Actinopterygii</taxon>
        <taxon>Neopterygii</taxon>
        <taxon>Teleostei</taxon>
        <taxon>Neoteleostei</taxon>
        <taxon>Acanthomorphata</taxon>
        <taxon>Zeiogadaria</taxon>
        <taxon>Gadariae</taxon>
        <taxon>Gadiformes</taxon>
        <taxon>Muraenolepidoidei</taxon>
        <taxon>Muraenolepididae</taxon>
        <taxon>Muraenolepis</taxon>
    </lineage>
</organism>
<feature type="domain" description="VWA7 N-terminal" evidence="2">
    <location>
        <begin position="65"/>
        <end position="150"/>
    </location>
</feature>